<keyword evidence="1" id="KW-0175">Coiled coil</keyword>
<dbReference type="EMBL" id="MN739480">
    <property type="protein sequence ID" value="QHT07221.1"/>
    <property type="molecule type" value="Genomic_DNA"/>
</dbReference>
<keyword evidence="2" id="KW-0812">Transmembrane</keyword>
<feature type="coiled-coil region" evidence="1">
    <location>
        <begin position="343"/>
        <end position="394"/>
    </location>
</feature>
<keyword evidence="2" id="KW-1133">Transmembrane helix</keyword>
<evidence type="ECO:0000256" key="2">
    <source>
        <dbReference type="SAM" id="Phobius"/>
    </source>
</evidence>
<evidence type="ECO:0000256" key="1">
    <source>
        <dbReference type="SAM" id="Coils"/>
    </source>
</evidence>
<reference evidence="3" key="1">
    <citation type="journal article" date="2020" name="Nature">
        <title>Giant virus diversity and host interactions through global metagenomics.</title>
        <authorList>
            <person name="Schulz F."/>
            <person name="Roux S."/>
            <person name="Paez-Espino D."/>
            <person name="Jungbluth S."/>
            <person name="Walsh D.A."/>
            <person name="Denef V.J."/>
            <person name="McMahon K.D."/>
            <person name="Konstantinidis K.T."/>
            <person name="Eloe-Fadrosh E.A."/>
            <person name="Kyrpides N.C."/>
            <person name="Woyke T."/>
        </authorList>
    </citation>
    <scope>NUCLEOTIDE SEQUENCE</scope>
    <source>
        <strain evidence="3">GVMAG-M-3300021962-46</strain>
    </source>
</reference>
<feature type="transmembrane region" description="Helical" evidence="2">
    <location>
        <begin position="6"/>
        <end position="23"/>
    </location>
</feature>
<dbReference type="AlphaFoldDB" id="A0A6C0CRX6"/>
<organism evidence="3">
    <name type="scientific">viral metagenome</name>
    <dbReference type="NCBI Taxonomy" id="1070528"/>
    <lineage>
        <taxon>unclassified sequences</taxon>
        <taxon>metagenomes</taxon>
        <taxon>organismal metagenomes</taxon>
    </lineage>
</organism>
<keyword evidence="2" id="KW-0472">Membrane</keyword>
<sequence length="491" mass="55542">MSRTYLLSVIFGFLLFLVIYWYVRRTKIEMFETATTSTTTTVASTSGDANTIDTKKATELVSSLQSLLSGLASYDESKKSFTYIEDPSQIPNVKNLDIYLSTFSDFTAYNTKLKGYEVDRQKWNNHVRESEPFMLLTSESLPASIRNPPGMPLNNLVITGPRSDELSGSDYMIKEFSMCFFVKNNTFIFDENRAPIEIFRVFVETPYYLLSRIEPDETDSTKVKLITIVGLDVDDVTKTHRYSITIPISTLKSSGNNILISIVYNTDNDRKKGILNVHIGTTSFTAETDTPPAIIVGNSRIRINGNGKWDARLFGYMYFKTAITKEQHEALIQYFNKQLSGIAAMLDELKKLTEEQLQDLDNLVKQQSLSIEDIRKELEQCKILQGDKDKAKEKAEEDKWTIKMDGYKPVSDAELEKCTLLKVDNLYKNLSDAASGTATSATTTTSKVTPTTIPKNLDQGSFQLKLPFNNINMLSKDPKISKIVQNYFNDN</sequence>
<proteinExistence type="predicted"/>
<accession>A0A6C0CRX6</accession>
<protein>
    <submittedName>
        <fullName evidence="3">Uncharacterized protein</fullName>
    </submittedName>
</protein>
<evidence type="ECO:0000313" key="3">
    <source>
        <dbReference type="EMBL" id="QHT07221.1"/>
    </source>
</evidence>
<name>A0A6C0CRX6_9ZZZZ</name>